<protein>
    <submittedName>
        <fullName evidence="3">Helix-turn-helix domain-containing protein</fullName>
    </submittedName>
</protein>
<dbReference type="EMBL" id="JBICBM010000010">
    <property type="protein sequence ID" value="MFF9884316.1"/>
    <property type="molecule type" value="Genomic_DNA"/>
</dbReference>
<feature type="region of interest" description="Disordered" evidence="1">
    <location>
        <begin position="1"/>
        <end position="116"/>
    </location>
</feature>
<evidence type="ECO:0000256" key="1">
    <source>
        <dbReference type="SAM" id="MobiDB-lite"/>
    </source>
</evidence>
<name>A0ABW6YZK3_9ACTN</name>
<dbReference type="Proteomes" id="UP001603418">
    <property type="component" value="Unassembled WGS sequence"/>
</dbReference>
<evidence type="ECO:0000259" key="2">
    <source>
        <dbReference type="Pfam" id="PF13556"/>
    </source>
</evidence>
<feature type="domain" description="PucR C-terminal helix-turn-helix" evidence="2">
    <location>
        <begin position="102"/>
        <end position="145"/>
    </location>
</feature>
<evidence type="ECO:0000313" key="3">
    <source>
        <dbReference type="EMBL" id="MFF9884316.1"/>
    </source>
</evidence>
<dbReference type="InterPro" id="IPR042070">
    <property type="entry name" value="PucR_C-HTH_sf"/>
</dbReference>
<dbReference type="Gene3D" id="1.10.10.2840">
    <property type="entry name" value="PucR C-terminal helix-turn-helix domain"/>
    <property type="match status" value="1"/>
</dbReference>
<comment type="caution">
    <text evidence="3">The sequence shown here is derived from an EMBL/GenBank/DDBJ whole genome shotgun (WGS) entry which is preliminary data.</text>
</comment>
<dbReference type="InterPro" id="IPR025736">
    <property type="entry name" value="PucR_C-HTH_dom"/>
</dbReference>
<sequence length="151" mass="17376">MRYPPRRRGRVHDGAQHQRGRPSAEREDAHHRTEHKPALRGRSDPGTGRLADRHHDERRRHRPEHHRQSSPVCIGRREHRHRSRRQQEQQPGPRGSRGGRARRVAAHALGPHPDTVDNRLARTAERTRIDLSSPEGTATVIAALQLRETDT</sequence>
<evidence type="ECO:0000313" key="4">
    <source>
        <dbReference type="Proteomes" id="UP001603418"/>
    </source>
</evidence>
<feature type="compositionally biased region" description="Basic and acidic residues" evidence="1">
    <location>
        <begin position="11"/>
        <end position="43"/>
    </location>
</feature>
<accession>A0ABW6YZK3</accession>
<gene>
    <name evidence="3" type="ORF">ACF1HC_22350</name>
</gene>
<feature type="compositionally biased region" description="Basic residues" evidence="1">
    <location>
        <begin position="1"/>
        <end position="10"/>
    </location>
</feature>
<dbReference type="RefSeq" id="WP_244405930.1">
    <property type="nucleotide sequence ID" value="NZ_JBICBM010000010.1"/>
</dbReference>
<dbReference type="Pfam" id="PF13556">
    <property type="entry name" value="HTH_30"/>
    <property type="match status" value="1"/>
</dbReference>
<feature type="compositionally biased region" description="Basic residues" evidence="1">
    <location>
        <begin position="56"/>
        <end position="65"/>
    </location>
</feature>
<proteinExistence type="predicted"/>
<reference evidence="3 4" key="1">
    <citation type="submission" date="2024-10" db="EMBL/GenBank/DDBJ databases">
        <title>The Natural Products Discovery Center: Release of the First 8490 Sequenced Strains for Exploring Actinobacteria Biosynthetic Diversity.</title>
        <authorList>
            <person name="Kalkreuter E."/>
            <person name="Kautsar S.A."/>
            <person name="Yang D."/>
            <person name="Bader C.D."/>
            <person name="Teijaro C.N."/>
            <person name="Fluegel L."/>
            <person name="Davis C.M."/>
            <person name="Simpson J.R."/>
            <person name="Lauterbach L."/>
            <person name="Steele A.D."/>
            <person name="Gui C."/>
            <person name="Meng S."/>
            <person name="Li G."/>
            <person name="Viehrig K."/>
            <person name="Ye F."/>
            <person name="Su P."/>
            <person name="Kiefer A.F."/>
            <person name="Nichols A."/>
            <person name="Cepeda A.J."/>
            <person name="Yan W."/>
            <person name="Fan B."/>
            <person name="Jiang Y."/>
            <person name="Adhikari A."/>
            <person name="Zheng C.-J."/>
            <person name="Schuster L."/>
            <person name="Cowan T.M."/>
            <person name="Smanski M.J."/>
            <person name="Chevrette M.G."/>
            <person name="De Carvalho L.P.S."/>
            <person name="Shen B."/>
        </authorList>
    </citation>
    <scope>NUCLEOTIDE SEQUENCE [LARGE SCALE GENOMIC DNA]</scope>
    <source>
        <strain evidence="3 4">NPDC013366</strain>
    </source>
</reference>
<organism evidence="3 4">
    <name type="scientific">Streptomyces eurythermus</name>
    <dbReference type="NCBI Taxonomy" id="42237"/>
    <lineage>
        <taxon>Bacteria</taxon>
        <taxon>Bacillati</taxon>
        <taxon>Actinomycetota</taxon>
        <taxon>Actinomycetes</taxon>
        <taxon>Kitasatosporales</taxon>
        <taxon>Streptomycetaceae</taxon>
        <taxon>Streptomyces</taxon>
    </lineage>
</organism>
<keyword evidence="4" id="KW-1185">Reference proteome</keyword>